<feature type="domain" description="THIF-type NAD/FAD binding fold" evidence="1">
    <location>
        <begin position="3"/>
        <end position="221"/>
    </location>
</feature>
<dbReference type="NCBIfam" id="NF009123">
    <property type="entry name" value="PRK12475.1"/>
    <property type="match status" value="1"/>
</dbReference>
<dbReference type="GO" id="GO:0016779">
    <property type="term" value="F:nucleotidyltransferase activity"/>
    <property type="evidence" value="ECO:0007669"/>
    <property type="project" value="UniProtKB-KW"/>
</dbReference>
<reference evidence="2" key="1">
    <citation type="submission" date="2022-04" db="EMBL/GenBank/DDBJ databases">
        <title>Halobacillus sp. isolated from saltern.</title>
        <authorList>
            <person name="Won M."/>
            <person name="Lee C.-M."/>
            <person name="Woen H.-Y."/>
            <person name="Kwon S.-W."/>
        </authorList>
    </citation>
    <scope>NUCLEOTIDE SEQUENCE</scope>
    <source>
        <strain evidence="2">SSHM10-5</strain>
    </source>
</reference>
<keyword evidence="3" id="KW-1185">Reference proteome</keyword>
<organism evidence="2 3">
    <name type="scientific">Halobacillus amylolyticus</name>
    <dbReference type="NCBI Taxonomy" id="2932259"/>
    <lineage>
        <taxon>Bacteria</taxon>
        <taxon>Bacillati</taxon>
        <taxon>Bacillota</taxon>
        <taxon>Bacilli</taxon>
        <taxon>Bacillales</taxon>
        <taxon>Bacillaceae</taxon>
        <taxon>Halobacillus</taxon>
    </lineage>
</organism>
<proteinExistence type="predicted"/>
<dbReference type="SUPFAM" id="SSF69572">
    <property type="entry name" value="Activating enzymes of the ubiquitin-like proteins"/>
    <property type="match status" value="1"/>
</dbReference>
<accession>A0ABY4HHX1</accession>
<dbReference type="InterPro" id="IPR035985">
    <property type="entry name" value="Ubiquitin-activating_enz"/>
</dbReference>
<gene>
    <name evidence="2" type="ORF">MUO15_12220</name>
</gene>
<evidence type="ECO:0000313" key="3">
    <source>
        <dbReference type="Proteomes" id="UP000830326"/>
    </source>
</evidence>
<dbReference type="CDD" id="cd00757">
    <property type="entry name" value="ThiF_MoeB_HesA_family"/>
    <property type="match status" value="1"/>
</dbReference>
<dbReference type="Gene3D" id="3.40.50.720">
    <property type="entry name" value="NAD(P)-binding Rossmann-like Domain"/>
    <property type="match status" value="1"/>
</dbReference>
<dbReference type="PANTHER" id="PTHR10953:SF102">
    <property type="entry name" value="ADENYLYLTRANSFERASE AND SULFURTRANSFERASE MOCS3"/>
    <property type="match status" value="1"/>
</dbReference>
<dbReference type="EMBL" id="CP095075">
    <property type="protein sequence ID" value="UOR13992.1"/>
    <property type="molecule type" value="Genomic_DNA"/>
</dbReference>
<protein>
    <submittedName>
        <fullName evidence="2">MoeB/ThiF family adenylyltransferase</fullName>
    </submittedName>
</protein>
<name>A0ABY4HHX1_9BACI</name>
<dbReference type="InterPro" id="IPR000594">
    <property type="entry name" value="ThiF_NAD_FAD-bd"/>
</dbReference>
<dbReference type="Proteomes" id="UP000830326">
    <property type="component" value="Chromosome"/>
</dbReference>
<evidence type="ECO:0000313" key="2">
    <source>
        <dbReference type="EMBL" id="UOR13992.1"/>
    </source>
</evidence>
<evidence type="ECO:0000259" key="1">
    <source>
        <dbReference type="Pfam" id="PF00899"/>
    </source>
</evidence>
<sequence length="317" mass="35782">MLMQKRVLIIGAGALGTSSAEQLVRAGIGSLTIVDRDYVEMSNLQRQQLFSENDAQARMPKAIAAKERLRKINSDVYIEAHIMDAQREELEELFQEADLILDATDNFETRMMINDVSQIYNVPWIYGGCVGSYGLSYTIIPGETPCLHCLLESIPLGGATCDTVGVISPAVQMVTAHQVTEALKILVEDYDSLHRKLISFDLWNNQYTSIKMDNVKRPDCPSCGEKPSYPFLSPENQMKTAVLCGRDTVQIRPGSKQKRDLEALRENLHEGEVMQNPFLLSYQTDKHRMIFFQDGRVLIHGTKDITEARRLYHKILG</sequence>
<keyword evidence="2" id="KW-0548">Nucleotidyltransferase</keyword>
<dbReference type="PANTHER" id="PTHR10953">
    <property type="entry name" value="UBIQUITIN-ACTIVATING ENZYME E1"/>
    <property type="match status" value="1"/>
</dbReference>
<keyword evidence="2" id="KW-0808">Transferase</keyword>
<dbReference type="InterPro" id="IPR045886">
    <property type="entry name" value="ThiF/MoeB/HesA"/>
</dbReference>
<dbReference type="Pfam" id="PF00899">
    <property type="entry name" value="ThiF"/>
    <property type="match status" value="1"/>
</dbReference>